<reference evidence="4" key="2">
    <citation type="journal article" date="2021" name="Appl. Environ. Microbiol.">
        <title>Adaptability of a Caproate-Producing Bacterium Contributes to Its Dominance in an Anaerobic Fermentation System.</title>
        <authorList>
            <person name="Wang H."/>
            <person name="Gu Y."/>
            <person name="Zhou W."/>
            <person name="Zhao D."/>
            <person name="Qiao Z."/>
            <person name="Zheng J."/>
            <person name="Gao J."/>
            <person name="Chen X."/>
            <person name="Ren C."/>
            <person name="Xu Y."/>
        </authorList>
    </citation>
    <scope>NUCLEOTIDE SEQUENCE</scope>
    <source>
        <strain evidence="4">JNU-WLY1368</strain>
    </source>
</reference>
<reference evidence="4" key="3">
    <citation type="journal article" date="2022" name="Int. J. Syst. Evol. Microbiol.">
        <title>Caproicibacterium lactatifermentans sp. nov., isolated from pit clay used for the production of Chinese strong aroma-type liquor.</title>
        <authorList>
            <person name="Wang H."/>
            <person name="Gu Y."/>
            <person name="Zhao D."/>
            <person name="Qiao Z."/>
            <person name="Zheng J."/>
            <person name="Gao J."/>
            <person name="Ren C."/>
            <person name="Xu Y."/>
        </authorList>
    </citation>
    <scope>NUCLEOTIDE SEQUENCE</scope>
    <source>
        <strain evidence="4">JNU-WLY1368</strain>
    </source>
</reference>
<dbReference type="KEGG" id="clf:GJQ69_03290"/>
<comment type="function">
    <text evidence="2">Antitoxin component of a type II toxin-antitoxin (TA) system.</text>
</comment>
<dbReference type="InterPro" id="IPR006442">
    <property type="entry name" value="Antitoxin_Phd/YefM"/>
</dbReference>
<dbReference type="RefSeq" id="WP_086036063.1">
    <property type="nucleotide sequence ID" value="NZ_CP046051.1"/>
</dbReference>
<accession>A0A859DTQ2</accession>
<keyword evidence="6" id="KW-1185">Reference proteome</keyword>
<dbReference type="AlphaFoldDB" id="A0A859DTQ2"/>
<dbReference type="SUPFAM" id="SSF143120">
    <property type="entry name" value="YefM-like"/>
    <property type="match status" value="1"/>
</dbReference>
<evidence type="ECO:0000313" key="4">
    <source>
        <dbReference type="EMBL" id="QKO29731.1"/>
    </source>
</evidence>
<reference evidence="5 6" key="1">
    <citation type="submission" date="2019-11" db="EMBL/GenBank/DDBJ databases">
        <authorList>
            <person name="Ren C."/>
            <person name="Wang H."/>
            <person name="Xu Y."/>
        </authorList>
    </citation>
    <scope>NUCLEOTIDE SEQUENCE [LARGE SCALE GENOMIC DNA]</scope>
    <source>
        <strain evidence="6">JNU-WLY1368</strain>
        <strain evidence="3 5">LBM 19010</strain>
    </source>
</reference>
<evidence type="ECO:0000313" key="3">
    <source>
        <dbReference type="EMBL" id="QKN23593.1"/>
    </source>
</evidence>
<organism evidence="3 5">
    <name type="scientific">Caproicibacterium lactatifermentans</name>
    <dbReference type="NCBI Taxonomy" id="2666138"/>
    <lineage>
        <taxon>Bacteria</taxon>
        <taxon>Bacillati</taxon>
        <taxon>Bacillota</taxon>
        <taxon>Clostridia</taxon>
        <taxon>Eubacteriales</taxon>
        <taxon>Oscillospiraceae</taxon>
        <taxon>Caproicibacterium</taxon>
    </lineage>
</organism>
<name>A0A859DTQ2_9FIRM</name>
<dbReference type="Proteomes" id="UP000501316">
    <property type="component" value="Chromosome"/>
</dbReference>
<protein>
    <recommendedName>
        <fullName evidence="2">Antitoxin</fullName>
    </recommendedName>
</protein>
<evidence type="ECO:0000313" key="5">
    <source>
        <dbReference type="Proteomes" id="UP000501316"/>
    </source>
</evidence>
<evidence type="ECO:0000256" key="2">
    <source>
        <dbReference type="RuleBase" id="RU362080"/>
    </source>
</evidence>
<dbReference type="InterPro" id="IPR036165">
    <property type="entry name" value="YefM-like_sf"/>
</dbReference>
<sequence length="104" mass="12072">MKSLPSRELRNSYQKISEYCHKTHKPICVTLNGCDDLIAMDSESYEHMMDLLALAQQLTSAKEEREVNCTPFVRQYDILKTNGVFLCQKVKQRNDTQENSNSRL</sequence>
<dbReference type="Pfam" id="PF02604">
    <property type="entry name" value="PhdYeFM_antitox"/>
    <property type="match status" value="1"/>
</dbReference>
<comment type="similarity">
    <text evidence="1 2">Belongs to the phD/YefM antitoxin family.</text>
</comment>
<proteinExistence type="inferred from homology"/>
<gene>
    <name evidence="3" type="ORF">GJQ69_03290</name>
    <name evidence="4" type="ORF">GKP14_01075</name>
</gene>
<evidence type="ECO:0000256" key="1">
    <source>
        <dbReference type="ARBA" id="ARBA00009981"/>
    </source>
</evidence>
<dbReference type="EMBL" id="CP046161">
    <property type="protein sequence ID" value="QKO29731.1"/>
    <property type="molecule type" value="Genomic_DNA"/>
</dbReference>
<dbReference type="Proteomes" id="UP000509623">
    <property type="component" value="Chromosome"/>
</dbReference>
<dbReference type="EMBL" id="CP046051">
    <property type="protein sequence ID" value="QKN23593.1"/>
    <property type="molecule type" value="Genomic_DNA"/>
</dbReference>
<evidence type="ECO:0000313" key="6">
    <source>
        <dbReference type="Proteomes" id="UP000509623"/>
    </source>
</evidence>